<dbReference type="OrthoDB" id="420380at2759"/>
<organism evidence="16">
    <name type="scientific">Drosophila rhopaloa</name>
    <name type="common">Fruit fly</name>
    <dbReference type="NCBI Taxonomy" id="1041015"/>
    <lineage>
        <taxon>Eukaryota</taxon>
        <taxon>Metazoa</taxon>
        <taxon>Ecdysozoa</taxon>
        <taxon>Arthropoda</taxon>
        <taxon>Hexapoda</taxon>
        <taxon>Insecta</taxon>
        <taxon>Pterygota</taxon>
        <taxon>Neoptera</taxon>
        <taxon>Endopterygota</taxon>
        <taxon>Diptera</taxon>
        <taxon>Brachycera</taxon>
        <taxon>Muscomorpha</taxon>
        <taxon>Ephydroidea</taxon>
        <taxon>Drosophilidae</taxon>
        <taxon>Drosophila</taxon>
        <taxon>Sophophora</taxon>
    </lineage>
</organism>
<accession>A0A6P4EP86</accession>
<dbReference type="Gene3D" id="6.10.140.1460">
    <property type="match status" value="1"/>
</dbReference>
<evidence type="ECO:0000256" key="12">
    <source>
        <dbReference type="ARBA" id="ARBA00023180"/>
    </source>
</evidence>
<evidence type="ECO:0000256" key="3">
    <source>
        <dbReference type="ARBA" id="ARBA00004319"/>
    </source>
</evidence>
<dbReference type="InterPro" id="IPR044862">
    <property type="entry name" value="Pro_4_hyd_alph_FE2OG_OXY"/>
</dbReference>
<dbReference type="InterPro" id="IPR005123">
    <property type="entry name" value="Oxoglu/Fe-dep_dioxygenase_dom"/>
</dbReference>
<comment type="cofactor">
    <cofactor evidence="1">
        <name>L-ascorbate</name>
        <dbReference type="ChEBI" id="CHEBI:38290"/>
    </cofactor>
</comment>
<dbReference type="Gene3D" id="1.25.40.10">
    <property type="entry name" value="Tetratricopeptide repeat domain"/>
    <property type="match status" value="1"/>
</dbReference>
<feature type="domain" description="Fe2OG dioxygenase" evidence="13">
    <location>
        <begin position="388"/>
        <end position="498"/>
    </location>
</feature>
<name>A0A6P4EP86_DRORH</name>
<evidence type="ECO:0000256" key="9">
    <source>
        <dbReference type="ARBA" id="ARBA00022964"/>
    </source>
</evidence>
<dbReference type="InterPro" id="IPR013547">
    <property type="entry name" value="P4H_N"/>
</dbReference>
<evidence type="ECO:0000313" key="15">
    <source>
        <dbReference type="Proteomes" id="UP001652680"/>
    </source>
</evidence>
<evidence type="ECO:0000256" key="6">
    <source>
        <dbReference type="ARBA" id="ARBA00022723"/>
    </source>
</evidence>
<protein>
    <recommendedName>
        <fullName evidence="5">procollagen-proline 4-dioxygenase</fullName>
        <ecNumber evidence="5">1.14.11.2</ecNumber>
    </recommendedName>
</protein>
<reference evidence="15" key="1">
    <citation type="journal article" date="2021" name="Elife">
        <title>Highly contiguous assemblies of 101 drosophilid genomes.</title>
        <authorList>
            <person name="Kim B.Y."/>
            <person name="Wang J.R."/>
            <person name="Miller D.E."/>
            <person name="Barmina O."/>
            <person name="Delaney E."/>
            <person name="Thompson A."/>
            <person name="Comeault A.A."/>
            <person name="Peede D."/>
            <person name="D'Agostino E.R."/>
            <person name="Pelaez J."/>
            <person name="Aguilar J.M."/>
            <person name="Haji D."/>
            <person name="Matsunaga T."/>
            <person name="Armstrong E.E."/>
            <person name="Zych M."/>
            <person name="Ogawa Y."/>
            <person name="Stamenkovic-Radak M."/>
            <person name="Jelic M."/>
            <person name="Veselinovic M.S."/>
            <person name="Tanaskovic M."/>
            <person name="Eric P."/>
            <person name="Gao J.J."/>
            <person name="Katoh T.K."/>
            <person name="Toda M.J."/>
            <person name="Watabe H."/>
            <person name="Watada M."/>
            <person name="Davis J.S."/>
            <person name="Moyle L.C."/>
            <person name="Manoli G."/>
            <person name="Bertolini E."/>
            <person name="Kostal V."/>
            <person name="Hawley R.S."/>
            <person name="Takahashi A."/>
            <person name="Jones C.D."/>
            <person name="Price D.K."/>
            <person name="Whiteman N."/>
            <person name="Kopp A."/>
            <person name="Matute D.R."/>
            <person name="Petrov D.A."/>
        </authorList>
    </citation>
    <scope>NUCLEOTIDE SEQUENCE [LARGE SCALE GENOMIC DNA]</scope>
</reference>
<keyword evidence="11" id="KW-0408">Iron</keyword>
<dbReference type="RefSeq" id="XP_016975116.1">
    <property type="nucleotide sequence ID" value="XM_017119627.1"/>
</dbReference>
<dbReference type="GO" id="GO:0004656">
    <property type="term" value="F:procollagen-proline 4-dioxygenase activity"/>
    <property type="evidence" value="ECO:0007669"/>
    <property type="project" value="UniProtKB-EC"/>
</dbReference>
<keyword evidence="12" id="KW-0325">Glycoprotein</keyword>
<evidence type="ECO:0000313" key="14">
    <source>
        <dbReference type="EnsemblMetazoa" id="XP_016975116.1"/>
    </source>
</evidence>
<dbReference type="InterPro" id="IPR011990">
    <property type="entry name" value="TPR-like_helical_dom_sf"/>
</dbReference>
<keyword evidence="6" id="KW-0479">Metal-binding</keyword>
<reference evidence="14" key="3">
    <citation type="submission" date="2025-05" db="UniProtKB">
        <authorList>
            <consortium name="EnsemblMetazoa"/>
        </authorList>
    </citation>
    <scope>IDENTIFICATION</scope>
</reference>
<dbReference type="GeneID" id="108041651"/>
<evidence type="ECO:0000256" key="7">
    <source>
        <dbReference type="ARBA" id="ARBA00022824"/>
    </source>
</evidence>
<dbReference type="GO" id="GO:0005506">
    <property type="term" value="F:iron ion binding"/>
    <property type="evidence" value="ECO:0007669"/>
    <property type="project" value="InterPro"/>
</dbReference>
<keyword evidence="15" id="KW-1185">Reference proteome</keyword>
<evidence type="ECO:0000256" key="2">
    <source>
        <dbReference type="ARBA" id="ARBA00002035"/>
    </source>
</evidence>
<evidence type="ECO:0000256" key="11">
    <source>
        <dbReference type="ARBA" id="ARBA00023004"/>
    </source>
</evidence>
<dbReference type="SMART" id="SM00702">
    <property type="entry name" value="P4Hc"/>
    <property type="match status" value="1"/>
</dbReference>
<dbReference type="EnsemblMetazoa" id="XM_017119627.2">
    <property type="protein sequence ID" value="XP_016975116.1"/>
    <property type="gene ID" value="LOC108041651"/>
</dbReference>
<comment type="similarity">
    <text evidence="4">Belongs to the P4HA family.</text>
</comment>
<keyword evidence="10" id="KW-0560">Oxidoreductase</keyword>
<evidence type="ECO:0000256" key="8">
    <source>
        <dbReference type="ARBA" id="ARBA00022896"/>
    </source>
</evidence>
<evidence type="ECO:0000256" key="10">
    <source>
        <dbReference type="ARBA" id="ARBA00023002"/>
    </source>
</evidence>
<evidence type="ECO:0000313" key="16">
    <source>
        <dbReference type="RefSeq" id="XP_016975116.1"/>
    </source>
</evidence>
<dbReference type="InterPro" id="IPR006620">
    <property type="entry name" value="Pro_4_hyd_alph"/>
</dbReference>
<dbReference type="Proteomes" id="UP001652680">
    <property type="component" value="Unassembled WGS sequence"/>
</dbReference>
<dbReference type="PROSITE" id="PS51471">
    <property type="entry name" value="FE2OG_OXY"/>
    <property type="match status" value="1"/>
</dbReference>
<dbReference type="GO" id="GO:0031418">
    <property type="term" value="F:L-ascorbic acid binding"/>
    <property type="evidence" value="ECO:0007669"/>
    <property type="project" value="UniProtKB-KW"/>
</dbReference>
<reference evidence="16" key="2">
    <citation type="submission" date="2025-04" db="UniProtKB">
        <authorList>
            <consortium name="RefSeq"/>
        </authorList>
    </citation>
    <scope>IDENTIFICATION</scope>
</reference>
<dbReference type="InterPro" id="IPR045054">
    <property type="entry name" value="P4HA-like"/>
</dbReference>
<keyword evidence="8" id="KW-0847">Vitamin C</keyword>
<dbReference type="Pfam" id="PF08336">
    <property type="entry name" value="P4Ha_N"/>
    <property type="match status" value="1"/>
</dbReference>
<dbReference type="Pfam" id="PF13640">
    <property type="entry name" value="2OG-FeII_Oxy_3"/>
    <property type="match status" value="1"/>
</dbReference>
<gene>
    <name evidence="16" type="primary">LOC108041651</name>
    <name evidence="14" type="synonym">108041651</name>
</gene>
<evidence type="ECO:0000259" key="13">
    <source>
        <dbReference type="PROSITE" id="PS51471"/>
    </source>
</evidence>
<dbReference type="PANTHER" id="PTHR10869:SF244">
    <property type="entry name" value="PROLYL 4-HYDROXYLASE SUBUNIT ALPHA-2"/>
    <property type="match status" value="1"/>
</dbReference>
<evidence type="ECO:0000256" key="5">
    <source>
        <dbReference type="ARBA" id="ARBA00012269"/>
    </source>
</evidence>
<dbReference type="EC" id="1.14.11.2" evidence="5"/>
<keyword evidence="9" id="KW-0223">Dioxygenase</keyword>
<evidence type="ECO:0000256" key="4">
    <source>
        <dbReference type="ARBA" id="ARBA00006511"/>
    </source>
</evidence>
<comment type="subcellular location">
    <subcellularLocation>
        <location evidence="3">Endoplasmic reticulum lumen</location>
    </subcellularLocation>
</comment>
<keyword evidence="7" id="KW-0256">Endoplasmic reticulum</keyword>
<sequence>MTYSTSVRSMVKLLEIEESLKDNLEIYVQKMQSKLDIIKLYQETLKREKFNTLAEKEEYMANPLNAYPLLRRLNQDWPKWLRYLKLAIATKKTKEMELHLKSAPNDDDLIDAHKGMARIEQYYDQHAEDLTKGFLLGRKFNSHLTAPDCFALADFHYNQSQFSASTHWYRMALRLHNLTQVELYEKVLGLKRKRIYKKYAKALLKESLTLDKAMAISTENSEWDMLAKKVVREDNYDNVKKLIDEYLSGDEKIFQEEAAKRKRKPSKLERGCRGEWPKKTSSQLICRYNRDTSPFLKIAPLKLEFLNLKPLVVLYHEVLYESEFKAMKDIATFNATMDDGWTYVNFDKEGKPQRQDRVVKIITFQGTTAPFTLSINRRIADMSGLEMLGNMALHLTNYGLGGYFGKHVDYVELAKRPPDFFSELGGDRIATALIYATDVPLGGTTVFTKLKLSIEAKKGNALIWFNLNHAGDPEPLSEHSVCPVVIGSRWTISKWIHERQQIFKKPCFA</sequence>
<dbReference type="AlphaFoldDB" id="A0A6P4EP86"/>
<dbReference type="Gene3D" id="2.60.120.620">
    <property type="entry name" value="q2cbj1_9rhob like domain"/>
    <property type="match status" value="1"/>
</dbReference>
<proteinExistence type="inferred from homology"/>
<dbReference type="GO" id="GO:0005788">
    <property type="term" value="C:endoplasmic reticulum lumen"/>
    <property type="evidence" value="ECO:0007669"/>
    <property type="project" value="UniProtKB-SubCell"/>
</dbReference>
<comment type="function">
    <text evidence="2">Catalyzes the post-translational formation of 4-hydroxyproline in -Xaa-Pro-Gly- sequences in collagens and other proteins.</text>
</comment>
<dbReference type="PANTHER" id="PTHR10869">
    <property type="entry name" value="PROLYL 4-HYDROXYLASE ALPHA SUBUNIT"/>
    <property type="match status" value="1"/>
</dbReference>
<evidence type="ECO:0000256" key="1">
    <source>
        <dbReference type="ARBA" id="ARBA00001961"/>
    </source>
</evidence>